<evidence type="ECO:0000313" key="5">
    <source>
        <dbReference type="EMBL" id="RHX83481.1"/>
    </source>
</evidence>
<name>A0A4R9L7K3_9LEPT</name>
<keyword evidence="4" id="KW-1133">Transmembrane helix</keyword>
<dbReference type="EMBL" id="QHCS01000008">
    <property type="protein sequence ID" value="RHX83481.1"/>
    <property type="molecule type" value="Genomic_DNA"/>
</dbReference>
<organism evidence="5 7">
    <name type="scientific">Leptospira stimsonii</name>
    <dbReference type="NCBI Taxonomy" id="2202203"/>
    <lineage>
        <taxon>Bacteria</taxon>
        <taxon>Pseudomonadati</taxon>
        <taxon>Spirochaetota</taxon>
        <taxon>Spirochaetia</taxon>
        <taxon>Leptospirales</taxon>
        <taxon>Leptospiraceae</taxon>
        <taxon>Leptospira</taxon>
    </lineage>
</organism>
<keyword evidence="2" id="KW-0186">Copper</keyword>
<dbReference type="Pfam" id="PF02630">
    <property type="entry name" value="SCO1-SenC"/>
    <property type="match status" value="1"/>
</dbReference>
<protein>
    <recommendedName>
        <fullName evidence="9">SCO family protein</fullName>
    </recommendedName>
</protein>
<evidence type="ECO:0008006" key="9">
    <source>
        <dbReference type="Google" id="ProtNLM"/>
    </source>
</evidence>
<feature type="binding site" evidence="2">
    <location>
        <position position="101"/>
    </location>
    <ligand>
        <name>Cu cation</name>
        <dbReference type="ChEBI" id="CHEBI:23378"/>
    </ligand>
</feature>
<reference evidence="5" key="4">
    <citation type="journal article" date="2020" name="Int. J. Syst. Evol. Microbiol.">
        <title>Leptospira yasudae sp. nov. and Leptospira stimsonii sp. nov., two new species of the pathogenic group isolated from environmental sources.</title>
        <authorList>
            <person name="Casanovas-Massana A."/>
            <person name="Hamond C."/>
            <person name="Santos L.A."/>
            <person name="de Oliveira D."/>
            <person name="Hacker K.P."/>
            <person name="Balassiano I."/>
            <person name="Costa F."/>
            <person name="Medeiros M.A."/>
            <person name="Reis M.G."/>
            <person name="Ko A.I."/>
            <person name="Wunder E.A."/>
        </authorList>
    </citation>
    <scope>NUCLEOTIDE SEQUENCE</scope>
    <source>
        <strain evidence="5">AMB6-RJ</strain>
    </source>
</reference>
<keyword evidence="8" id="KW-1185">Reference proteome</keyword>
<evidence type="ECO:0000313" key="8">
    <source>
        <dbReference type="Proteomes" id="UP000297422"/>
    </source>
</evidence>
<dbReference type="InterPro" id="IPR036249">
    <property type="entry name" value="Thioredoxin-like_sf"/>
</dbReference>
<dbReference type="Proteomes" id="UP000297422">
    <property type="component" value="Unassembled WGS sequence"/>
</dbReference>
<gene>
    <name evidence="5" type="ORF">DLM78_21000</name>
    <name evidence="6" type="ORF">EHQ90_11540</name>
</gene>
<comment type="similarity">
    <text evidence="1">Belongs to the SCO1/2 family.</text>
</comment>
<feature type="transmembrane region" description="Helical" evidence="4">
    <location>
        <begin position="20"/>
        <end position="42"/>
    </location>
</feature>
<keyword evidence="2" id="KW-0479">Metal-binding</keyword>
<evidence type="ECO:0000256" key="2">
    <source>
        <dbReference type="PIRSR" id="PIRSR603782-1"/>
    </source>
</evidence>
<proteinExistence type="inferred from homology"/>
<evidence type="ECO:0000256" key="1">
    <source>
        <dbReference type="ARBA" id="ARBA00010996"/>
    </source>
</evidence>
<dbReference type="InterPro" id="IPR003782">
    <property type="entry name" value="SCO1/SenC"/>
</dbReference>
<evidence type="ECO:0000256" key="4">
    <source>
        <dbReference type="SAM" id="Phobius"/>
    </source>
</evidence>
<comment type="caution">
    <text evidence="5">The sequence shown here is derived from an EMBL/GenBank/DDBJ whole genome shotgun (WGS) entry which is preliminary data.</text>
</comment>
<feature type="disulfide bond" description="Redox-active" evidence="3">
    <location>
        <begin position="97"/>
        <end position="101"/>
    </location>
</feature>
<dbReference type="GO" id="GO:0046872">
    <property type="term" value="F:metal ion binding"/>
    <property type="evidence" value="ECO:0007669"/>
    <property type="project" value="UniProtKB-KW"/>
</dbReference>
<reference evidence="8" key="3">
    <citation type="journal article" date="2019" name="PLoS Negl. Trop. Dis.">
        <title>Revisiting the worldwide diversity of Leptospira species in the environment.</title>
        <authorList>
            <person name="Vincent A.T."/>
            <person name="Schiettekatte O."/>
            <person name="Bourhy P."/>
            <person name="Veyrier F.J."/>
            <person name="Picardeau M."/>
        </authorList>
    </citation>
    <scope>NUCLEOTIDE SEQUENCE [LARGE SCALE GENOMIC DNA]</scope>
    <source>
        <strain evidence="8">201702407</strain>
    </source>
</reference>
<dbReference type="Gene3D" id="3.40.30.10">
    <property type="entry name" value="Glutaredoxin"/>
    <property type="match status" value="1"/>
</dbReference>
<dbReference type="SUPFAM" id="SSF52833">
    <property type="entry name" value="Thioredoxin-like"/>
    <property type="match status" value="1"/>
</dbReference>
<feature type="binding site" evidence="2">
    <location>
        <position position="182"/>
    </location>
    <ligand>
        <name>Cu cation</name>
        <dbReference type="ChEBI" id="CHEBI:23378"/>
    </ligand>
</feature>
<sequence>MSYILAVFFRFFSSKNYRLIFHPFLTKSISVSIIVACLYFVLAENPFVIGDSQSSVSGFKVDREIPKFRIRNEKEVFFTEENLQNGKYLIYFGYGDCRSICRTGISKLNHLLSVREFSSWNLVLVSLDPEKDREKESWLRKYVSHWEKSPILLLPENREESRKIAKRFQLIVNEKFSGEIFHQNSLYITDTKGKIRVVIPDMSQFSEKTFQTVNVAID</sequence>
<keyword evidence="3" id="KW-1015">Disulfide bond</keyword>
<dbReference type="EMBL" id="RQGT01000074">
    <property type="protein sequence ID" value="TGM14247.1"/>
    <property type="molecule type" value="Genomic_DNA"/>
</dbReference>
<feature type="binding site" evidence="2">
    <location>
        <position position="97"/>
    </location>
    <ligand>
        <name>Cu cation</name>
        <dbReference type="ChEBI" id="CHEBI:23378"/>
    </ligand>
</feature>
<reference evidence="6" key="2">
    <citation type="submission" date="2018-10" db="EMBL/GenBank/DDBJ databases">
        <authorList>
            <person name="Vincent A.T."/>
            <person name="Schiettekatte O."/>
            <person name="Bourhy P."/>
            <person name="Veyrier F.J."/>
            <person name="Picardeau M."/>
        </authorList>
    </citation>
    <scope>NUCLEOTIDE SEQUENCE</scope>
    <source>
        <strain evidence="6">201702407</strain>
    </source>
</reference>
<evidence type="ECO:0000313" key="7">
    <source>
        <dbReference type="Proteomes" id="UP000266669"/>
    </source>
</evidence>
<evidence type="ECO:0000256" key="3">
    <source>
        <dbReference type="PIRSR" id="PIRSR603782-2"/>
    </source>
</evidence>
<dbReference type="AlphaFoldDB" id="A0A4R9L7K3"/>
<accession>A0A4R9L7K3</accession>
<reference evidence="7" key="1">
    <citation type="submission" date="2018-05" db="EMBL/GenBank/DDBJ databases">
        <title>Leptospira yasudae sp. nov. and Leptospira stimsonii sp. nov., two pathogenic species of the genus Leptospira isolated from environmental sources.</title>
        <authorList>
            <person name="Casanovas-Massana A."/>
            <person name="Hamond C."/>
            <person name="Santos L.A."/>
            <person name="Hacker K.P."/>
            <person name="Balassiano I."/>
            <person name="Medeiros M.A."/>
            <person name="Reis M.G."/>
            <person name="Ko A.I."/>
            <person name="Wunder E.A."/>
        </authorList>
    </citation>
    <scope>NUCLEOTIDE SEQUENCE [LARGE SCALE GENOMIC DNA]</scope>
    <source>
        <strain evidence="7">AMB6-RJ</strain>
    </source>
</reference>
<keyword evidence="4" id="KW-0812">Transmembrane</keyword>
<keyword evidence="4" id="KW-0472">Membrane</keyword>
<evidence type="ECO:0000313" key="6">
    <source>
        <dbReference type="EMBL" id="TGM14247.1"/>
    </source>
</evidence>
<dbReference type="Proteomes" id="UP000266669">
    <property type="component" value="Unassembled WGS sequence"/>
</dbReference>